<feature type="transmembrane region" description="Helical" evidence="6">
    <location>
        <begin position="12"/>
        <end position="30"/>
    </location>
</feature>
<dbReference type="GO" id="GO:0016020">
    <property type="term" value="C:membrane"/>
    <property type="evidence" value="ECO:0007669"/>
    <property type="project" value="UniProtKB-SubCell"/>
</dbReference>
<keyword evidence="6" id="KW-0472">Membrane</keyword>
<organism evidence="8 9">
    <name type="scientific">Fuerstiella marisgermanici</name>
    <dbReference type="NCBI Taxonomy" id="1891926"/>
    <lineage>
        <taxon>Bacteria</taxon>
        <taxon>Pseudomonadati</taxon>
        <taxon>Planctomycetota</taxon>
        <taxon>Planctomycetia</taxon>
        <taxon>Planctomycetales</taxon>
        <taxon>Planctomycetaceae</taxon>
        <taxon>Fuerstiella</taxon>
    </lineage>
</organism>
<dbReference type="RefSeq" id="WP_077022725.1">
    <property type="nucleotide sequence ID" value="NZ_CP017641.1"/>
</dbReference>
<keyword evidence="4 6" id="KW-1133">Transmembrane helix</keyword>
<evidence type="ECO:0000256" key="5">
    <source>
        <dbReference type="PIRNR" id="PIRNR005651"/>
    </source>
</evidence>
<dbReference type="Gene3D" id="3.30.479.30">
    <property type="entry name" value="Band 7 domain"/>
    <property type="match status" value="1"/>
</dbReference>
<dbReference type="GO" id="GO:0006508">
    <property type="term" value="P:proteolysis"/>
    <property type="evidence" value="ECO:0007669"/>
    <property type="project" value="UniProtKB-KW"/>
</dbReference>
<proteinExistence type="inferred from homology"/>
<dbReference type="PANTHER" id="PTHR42911">
    <property type="entry name" value="MODULATOR OF FTSH PROTEASE HFLC"/>
    <property type="match status" value="1"/>
</dbReference>
<comment type="function">
    <text evidence="5">HflC and HflK could regulate a protease.</text>
</comment>
<sequence length="364" mass="40357">MAANNSVKGPAIIVIVILAAIGAYSSMFTVSERELAVVLEFGKVVDSVDEPGLNFKIPFIQEVRRFPRTQQFWSSGAHDILEALPTEDGKKVEVSVWAIWKITDAEQFIKEMRTVALAEQQVVQRVRAGVRDVLTSYDLSEVVRSTDRELTYSFGLSDVPADVPSGNEAEATDALDDTAPVAGQAKITVGREKILEEIRKRIVSQLKAEGGQEGAASIDRGIELIDVGVSNIGFAESVRRAAFERLKAFMDAIAARYHNEGERRKQEIINETKAEVEKILGEGEEQSKRLRGEVEAEIIESYAKAIRTTGDFYNFQRTLEVYENALDSETRLILTTDSDLFRMLKQISPSAASEEESPQVEGRP</sequence>
<evidence type="ECO:0000259" key="7">
    <source>
        <dbReference type="SMART" id="SM00244"/>
    </source>
</evidence>
<comment type="subcellular location">
    <subcellularLocation>
        <location evidence="1">Membrane</location>
        <topology evidence="1">Single-pass membrane protein</topology>
    </subcellularLocation>
</comment>
<evidence type="ECO:0000256" key="2">
    <source>
        <dbReference type="ARBA" id="ARBA00007862"/>
    </source>
</evidence>
<evidence type="ECO:0000256" key="4">
    <source>
        <dbReference type="ARBA" id="ARBA00022989"/>
    </source>
</evidence>
<dbReference type="PIRSF" id="PIRSF005651">
    <property type="entry name" value="HflC"/>
    <property type="match status" value="1"/>
</dbReference>
<dbReference type="KEGG" id="fmr:Fuma_00480"/>
<gene>
    <name evidence="8" type="primary">hflC</name>
    <name evidence="8" type="ORF">Fuma_00480</name>
</gene>
<comment type="similarity">
    <text evidence="2 5">Belongs to the band 7/mec-2 family. HflC subfamily.</text>
</comment>
<dbReference type="InterPro" id="IPR001107">
    <property type="entry name" value="Band_7"/>
</dbReference>
<feature type="domain" description="Band 7" evidence="7">
    <location>
        <begin position="25"/>
        <end position="246"/>
    </location>
</feature>
<dbReference type="STRING" id="1891926.Fuma_00480"/>
<dbReference type="AlphaFoldDB" id="A0A1P8WA17"/>
<dbReference type="SMART" id="SM00244">
    <property type="entry name" value="PHB"/>
    <property type="match status" value="1"/>
</dbReference>
<dbReference type="CDD" id="cd03405">
    <property type="entry name" value="SPFH_HflC"/>
    <property type="match status" value="1"/>
</dbReference>
<keyword evidence="8" id="KW-0645">Protease</keyword>
<dbReference type="InterPro" id="IPR036013">
    <property type="entry name" value="Band_7/SPFH_dom_sf"/>
</dbReference>
<dbReference type="GO" id="GO:0008233">
    <property type="term" value="F:peptidase activity"/>
    <property type="evidence" value="ECO:0007669"/>
    <property type="project" value="UniProtKB-KW"/>
</dbReference>
<evidence type="ECO:0000313" key="8">
    <source>
        <dbReference type="EMBL" id="APZ90896.1"/>
    </source>
</evidence>
<dbReference type="PANTHER" id="PTHR42911:SF2">
    <property type="entry name" value="PROHIBITIN FAMILY PROTEIN"/>
    <property type="match status" value="1"/>
</dbReference>
<reference evidence="8 9" key="1">
    <citation type="journal article" date="2016" name="Front. Microbiol.">
        <title>Fuerstia marisgermanicae gen. nov., sp. nov., an Unusual Member of the Phylum Planctomycetes from the German Wadden Sea.</title>
        <authorList>
            <person name="Kohn T."/>
            <person name="Heuer A."/>
            <person name="Jogler M."/>
            <person name="Vollmers J."/>
            <person name="Boedeker C."/>
            <person name="Bunk B."/>
            <person name="Rast P."/>
            <person name="Borchert D."/>
            <person name="Glockner I."/>
            <person name="Freese H.M."/>
            <person name="Klenk H.P."/>
            <person name="Overmann J."/>
            <person name="Kaster A.K."/>
            <person name="Rohde M."/>
            <person name="Wiegand S."/>
            <person name="Jogler C."/>
        </authorList>
    </citation>
    <scope>NUCLEOTIDE SEQUENCE [LARGE SCALE GENOMIC DNA]</scope>
    <source>
        <strain evidence="8 9">NH11</strain>
    </source>
</reference>
<dbReference type="Proteomes" id="UP000187735">
    <property type="component" value="Chromosome"/>
</dbReference>
<keyword evidence="8" id="KW-0378">Hydrolase</keyword>
<dbReference type="SUPFAM" id="SSF117892">
    <property type="entry name" value="Band 7/SPFH domain"/>
    <property type="match status" value="1"/>
</dbReference>
<keyword evidence="3 6" id="KW-0812">Transmembrane</keyword>
<dbReference type="NCBIfam" id="TIGR01932">
    <property type="entry name" value="hflC"/>
    <property type="match status" value="1"/>
</dbReference>
<name>A0A1P8WA17_9PLAN</name>
<dbReference type="OrthoDB" id="9809197at2"/>
<evidence type="ECO:0000256" key="6">
    <source>
        <dbReference type="SAM" id="Phobius"/>
    </source>
</evidence>
<accession>A0A1P8WA17</accession>
<evidence type="ECO:0000256" key="1">
    <source>
        <dbReference type="ARBA" id="ARBA00004167"/>
    </source>
</evidence>
<evidence type="ECO:0000256" key="3">
    <source>
        <dbReference type="ARBA" id="ARBA00022692"/>
    </source>
</evidence>
<keyword evidence="9" id="KW-1185">Reference proteome</keyword>
<evidence type="ECO:0000313" key="9">
    <source>
        <dbReference type="Proteomes" id="UP000187735"/>
    </source>
</evidence>
<dbReference type="InterPro" id="IPR010200">
    <property type="entry name" value="HflC"/>
</dbReference>
<dbReference type="Pfam" id="PF01145">
    <property type="entry name" value="Band_7"/>
    <property type="match status" value="1"/>
</dbReference>
<protein>
    <recommendedName>
        <fullName evidence="5">Protein HflC</fullName>
    </recommendedName>
</protein>
<dbReference type="EMBL" id="CP017641">
    <property type="protein sequence ID" value="APZ90896.1"/>
    <property type="molecule type" value="Genomic_DNA"/>
</dbReference>